<dbReference type="Proteomes" id="UP000607653">
    <property type="component" value="Unassembled WGS sequence"/>
</dbReference>
<proteinExistence type="predicted"/>
<feature type="domain" description="Wall-associated receptor kinase galacturonan-binding" evidence="4">
    <location>
        <begin position="6"/>
        <end position="66"/>
    </location>
</feature>
<reference evidence="5 6" key="1">
    <citation type="journal article" date="2020" name="Mol. Biol. Evol.">
        <title>Distinct Expression and Methylation Patterns for Genes with Different Fates following a Single Whole-Genome Duplication in Flowering Plants.</title>
        <authorList>
            <person name="Shi T."/>
            <person name="Rahmani R.S."/>
            <person name="Gugger P.F."/>
            <person name="Wang M."/>
            <person name="Li H."/>
            <person name="Zhang Y."/>
            <person name="Li Z."/>
            <person name="Wang Q."/>
            <person name="Van de Peer Y."/>
            <person name="Marchal K."/>
            <person name="Chen J."/>
        </authorList>
    </citation>
    <scope>NUCLEOTIDE SEQUENCE [LARGE SCALE GENOMIC DNA]</scope>
    <source>
        <tissue evidence="5">Leaf</tissue>
    </source>
</reference>
<evidence type="ECO:0000256" key="1">
    <source>
        <dbReference type="ARBA" id="ARBA00004167"/>
    </source>
</evidence>
<organism evidence="5 6">
    <name type="scientific">Nelumbo nucifera</name>
    <name type="common">Sacred lotus</name>
    <dbReference type="NCBI Taxonomy" id="4432"/>
    <lineage>
        <taxon>Eukaryota</taxon>
        <taxon>Viridiplantae</taxon>
        <taxon>Streptophyta</taxon>
        <taxon>Embryophyta</taxon>
        <taxon>Tracheophyta</taxon>
        <taxon>Spermatophyta</taxon>
        <taxon>Magnoliopsida</taxon>
        <taxon>Proteales</taxon>
        <taxon>Nelumbonaceae</taxon>
        <taxon>Nelumbo</taxon>
    </lineage>
</organism>
<keyword evidence="3" id="KW-1133">Transmembrane helix</keyword>
<gene>
    <name evidence="5" type="ORF">HUJ06_000864</name>
</gene>
<evidence type="ECO:0000313" key="5">
    <source>
        <dbReference type="EMBL" id="DAD42634.1"/>
    </source>
</evidence>
<keyword evidence="6" id="KW-1185">Reference proteome</keyword>
<keyword evidence="3" id="KW-0472">Membrane</keyword>
<keyword evidence="2" id="KW-0732">Signal</keyword>
<dbReference type="PANTHER" id="PTHR33491">
    <property type="entry name" value="OSJNBA0016N04.9 PROTEIN"/>
    <property type="match status" value="1"/>
</dbReference>
<protein>
    <recommendedName>
        <fullName evidence="4">Wall-associated receptor kinase galacturonan-binding domain-containing protein</fullName>
    </recommendedName>
</protein>
<accession>A0A822Z8D8</accession>
<evidence type="ECO:0000259" key="4">
    <source>
        <dbReference type="Pfam" id="PF13947"/>
    </source>
</evidence>
<name>A0A822Z8D8_NELNU</name>
<feature type="transmembrane region" description="Helical" evidence="3">
    <location>
        <begin position="111"/>
        <end position="132"/>
    </location>
</feature>
<dbReference type="GO" id="GO:0030247">
    <property type="term" value="F:polysaccharide binding"/>
    <property type="evidence" value="ECO:0007669"/>
    <property type="project" value="InterPro"/>
</dbReference>
<dbReference type="Pfam" id="PF13947">
    <property type="entry name" value="GUB_WAK_bind"/>
    <property type="match status" value="1"/>
</dbReference>
<dbReference type="InterPro" id="IPR025287">
    <property type="entry name" value="WAK_GUB"/>
</dbReference>
<dbReference type="AlphaFoldDB" id="A0A822Z8D8"/>
<keyword evidence="3" id="KW-0812">Transmembrane</keyword>
<dbReference type="GO" id="GO:0016020">
    <property type="term" value="C:membrane"/>
    <property type="evidence" value="ECO:0007669"/>
    <property type="project" value="UniProtKB-SubCell"/>
</dbReference>
<evidence type="ECO:0000313" key="6">
    <source>
        <dbReference type="Proteomes" id="UP000607653"/>
    </source>
</evidence>
<evidence type="ECO:0000256" key="2">
    <source>
        <dbReference type="ARBA" id="ARBA00022729"/>
    </source>
</evidence>
<sequence length="138" mass="15938">MAKPGCQEKCGNVTVPYPFGMVDDQNCYRYLYEVTCNHSFNPPKLFLGTNGNVEVLEISSSGTLRVKTDIGYDCYNNSENVVWSLPSFDLMSMQDFKLIQLTNLKQIRFRYMYLFVFYSEIWTLLLNAYAVLFSLSSL</sequence>
<dbReference type="EMBL" id="DUZY01000006">
    <property type="protein sequence ID" value="DAD42634.1"/>
    <property type="molecule type" value="Genomic_DNA"/>
</dbReference>
<evidence type="ECO:0000256" key="3">
    <source>
        <dbReference type="SAM" id="Phobius"/>
    </source>
</evidence>
<comment type="caution">
    <text evidence="5">The sequence shown here is derived from an EMBL/GenBank/DDBJ whole genome shotgun (WGS) entry which is preliminary data.</text>
</comment>
<comment type="subcellular location">
    <subcellularLocation>
        <location evidence="1">Membrane</location>
        <topology evidence="1">Single-pass membrane protein</topology>
    </subcellularLocation>
</comment>